<proteinExistence type="inferred from homology"/>
<accession>A0A015KVC2</accession>
<keyword evidence="11" id="KW-1185">Reference proteome</keyword>
<evidence type="ECO:0000256" key="6">
    <source>
        <dbReference type="ARBA" id="ARBA00023128"/>
    </source>
</evidence>
<feature type="domain" description="Complex 1 LYR protein" evidence="9">
    <location>
        <begin position="10"/>
        <end position="64"/>
    </location>
</feature>
<dbReference type="STRING" id="1432141.A0A015KVC2"/>
<comment type="subunit">
    <text evidence="3">Interacts with RIP1.</text>
</comment>
<comment type="similarity">
    <text evidence="2">Belongs to the complex I LYR family. MZM1 subfamily.</text>
</comment>
<dbReference type="PANTHER" id="PTHR46749:SF1">
    <property type="entry name" value="COMPLEX III ASSEMBLY FACTOR LYRM7"/>
    <property type="match status" value="1"/>
</dbReference>
<dbReference type="Pfam" id="PF05347">
    <property type="entry name" value="Complex1_LYR"/>
    <property type="match status" value="1"/>
</dbReference>
<keyword evidence="6" id="KW-0496">Mitochondrion</keyword>
<protein>
    <recommendedName>
        <fullName evidence="4">Mitochondrial zinc maintenance protein 1, mitochondrial</fullName>
    </recommendedName>
</protein>
<evidence type="ECO:0000256" key="7">
    <source>
        <dbReference type="ARBA" id="ARBA00023186"/>
    </source>
</evidence>
<dbReference type="CDD" id="cd20267">
    <property type="entry name" value="Complex1_LYR_LYRM7"/>
    <property type="match status" value="1"/>
</dbReference>
<dbReference type="Proteomes" id="UP000022910">
    <property type="component" value="Unassembled WGS sequence"/>
</dbReference>
<evidence type="ECO:0000256" key="4">
    <source>
        <dbReference type="ARBA" id="ARBA00015108"/>
    </source>
</evidence>
<dbReference type="AlphaFoldDB" id="A0A015KVC2"/>
<dbReference type="InterPro" id="IPR050435">
    <property type="entry name" value="MZM1/LYRM7"/>
</dbReference>
<evidence type="ECO:0000313" key="10">
    <source>
        <dbReference type="EMBL" id="EXX63941.1"/>
    </source>
</evidence>
<comment type="subcellular location">
    <subcellularLocation>
        <location evidence="1">Mitochondrion matrix</location>
    </subcellularLocation>
</comment>
<dbReference type="SMR" id="A0A015KVC2"/>
<comment type="caution">
    <text evidence="10">The sequence shown here is derived from an EMBL/GenBank/DDBJ whole genome shotgun (WGS) entry which is preliminary data.</text>
</comment>
<gene>
    <name evidence="10" type="ORF">RirG_147600</name>
</gene>
<evidence type="ECO:0000259" key="9">
    <source>
        <dbReference type="Pfam" id="PF05347"/>
    </source>
</evidence>
<evidence type="ECO:0000256" key="3">
    <source>
        <dbReference type="ARBA" id="ARBA00011589"/>
    </source>
</evidence>
<name>A0A015KVC2_RHIIW</name>
<keyword evidence="7" id="KW-0143">Chaperone</keyword>
<evidence type="ECO:0000256" key="8">
    <source>
        <dbReference type="ARBA" id="ARBA00025268"/>
    </source>
</evidence>
<dbReference type="HOGENOM" id="CLU_147114_2_2_1"/>
<dbReference type="GO" id="GO:0044183">
    <property type="term" value="F:protein folding chaperone"/>
    <property type="evidence" value="ECO:0007669"/>
    <property type="project" value="TreeGrafter"/>
</dbReference>
<dbReference type="PANTHER" id="PTHR46749">
    <property type="entry name" value="COMPLEX III ASSEMBLY FACTOR LYRM7"/>
    <property type="match status" value="1"/>
</dbReference>
<evidence type="ECO:0000256" key="1">
    <source>
        <dbReference type="ARBA" id="ARBA00004305"/>
    </source>
</evidence>
<dbReference type="InterPro" id="IPR008011">
    <property type="entry name" value="Complex1_LYR_dom"/>
</dbReference>
<evidence type="ECO:0000256" key="5">
    <source>
        <dbReference type="ARBA" id="ARBA00022946"/>
    </source>
</evidence>
<dbReference type="OrthoDB" id="529194at2759"/>
<evidence type="ECO:0000313" key="11">
    <source>
        <dbReference type="Proteomes" id="UP000022910"/>
    </source>
</evidence>
<comment type="function">
    <text evidence="8">Assembly factor required for Rieske Fe-S protein RIP1 incorporation into the cytochrome b-c1 (CIII) complex. Functions as a chaperone, binding to this subunit within the mitochondrial matrix and stabilizing it prior to its translocation and insertion into the late CIII dimeric intermediate within the mitochondrial inner membrane. Modulates the mitochondrial matrix zinc pool.</text>
</comment>
<sequence>MTTLNTRYAVFRAYKQLLRIQKETFKGDTFAIREAKRETYEKFLNNKDEIDINKIQEYINQANEVASILQKNIAQVIIEKDPLEYRFKIQLHKNHELGDNESIKKLEK</sequence>
<keyword evidence="5" id="KW-0809">Transit peptide</keyword>
<organism evidence="10 11">
    <name type="scientific">Rhizophagus irregularis (strain DAOM 197198w)</name>
    <name type="common">Glomus intraradices</name>
    <dbReference type="NCBI Taxonomy" id="1432141"/>
    <lineage>
        <taxon>Eukaryota</taxon>
        <taxon>Fungi</taxon>
        <taxon>Fungi incertae sedis</taxon>
        <taxon>Mucoromycota</taxon>
        <taxon>Glomeromycotina</taxon>
        <taxon>Glomeromycetes</taxon>
        <taxon>Glomerales</taxon>
        <taxon>Glomeraceae</taxon>
        <taxon>Rhizophagus</taxon>
    </lineage>
</organism>
<dbReference type="GO" id="GO:0005759">
    <property type="term" value="C:mitochondrial matrix"/>
    <property type="evidence" value="ECO:0007669"/>
    <property type="project" value="UniProtKB-SubCell"/>
</dbReference>
<dbReference type="GO" id="GO:0034551">
    <property type="term" value="P:mitochondrial respiratory chain complex III assembly"/>
    <property type="evidence" value="ECO:0007669"/>
    <property type="project" value="InterPro"/>
</dbReference>
<dbReference type="InterPro" id="IPR045298">
    <property type="entry name" value="Complex1_LYR_LYRM7"/>
</dbReference>
<evidence type="ECO:0000256" key="2">
    <source>
        <dbReference type="ARBA" id="ARBA00009949"/>
    </source>
</evidence>
<reference evidence="10 11" key="1">
    <citation type="submission" date="2014-02" db="EMBL/GenBank/DDBJ databases">
        <title>Single nucleus genome sequencing reveals high similarity among nuclei of an endomycorrhizal fungus.</title>
        <authorList>
            <person name="Lin K."/>
            <person name="Geurts R."/>
            <person name="Zhang Z."/>
            <person name="Limpens E."/>
            <person name="Saunders D.G."/>
            <person name="Mu D."/>
            <person name="Pang E."/>
            <person name="Cao H."/>
            <person name="Cha H."/>
            <person name="Lin T."/>
            <person name="Zhou Q."/>
            <person name="Shang Y."/>
            <person name="Li Y."/>
            <person name="Ivanov S."/>
            <person name="Sharma T."/>
            <person name="Velzen R.V."/>
            <person name="Ruijter N.D."/>
            <person name="Aanen D.K."/>
            <person name="Win J."/>
            <person name="Kamoun S."/>
            <person name="Bisseling T."/>
            <person name="Huang S."/>
        </authorList>
    </citation>
    <scope>NUCLEOTIDE SEQUENCE [LARGE SCALE GENOMIC DNA]</scope>
    <source>
        <strain evidence="11">DAOM197198w</strain>
    </source>
</reference>
<dbReference type="OMA" id="TINQIFR"/>
<dbReference type="EMBL" id="JEMT01023722">
    <property type="protein sequence ID" value="EXX63941.1"/>
    <property type="molecule type" value="Genomic_DNA"/>
</dbReference>